<proteinExistence type="predicted"/>
<gene>
    <name evidence="1" type="ORF">BDM02DRAFT_3185966</name>
</gene>
<comment type="caution">
    <text evidence="1">The sequence shown here is derived from an EMBL/GenBank/DDBJ whole genome shotgun (WGS) entry which is preliminary data.</text>
</comment>
<evidence type="ECO:0000313" key="2">
    <source>
        <dbReference type="Proteomes" id="UP000886501"/>
    </source>
</evidence>
<reference evidence="1" key="2">
    <citation type="journal article" date="2020" name="Nat. Commun.">
        <title>Large-scale genome sequencing of mycorrhizal fungi provides insights into the early evolution of symbiotic traits.</title>
        <authorList>
            <person name="Miyauchi S."/>
            <person name="Kiss E."/>
            <person name="Kuo A."/>
            <person name="Drula E."/>
            <person name="Kohler A."/>
            <person name="Sanchez-Garcia M."/>
            <person name="Morin E."/>
            <person name="Andreopoulos B."/>
            <person name="Barry K.W."/>
            <person name="Bonito G."/>
            <person name="Buee M."/>
            <person name="Carver A."/>
            <person name="Chen C."/>
            <person name="Cichocki N."/>
            <person name="Clum A."/>
            <person name="Culley D."/>
            <person name="Crous P.W."/>
            <person name="Fauchery L."/>
            <person name="Girlanda M."/>
            <person name="Hayes R.D."/>
            <person name="Keri Z."/>
            <person name="LaButti K."/>
            <person name="Lipzen A."/>
            <person name="Lombard V."/>
            <person name="Magnuson J."/>
            <person name="Maillard F."/>
            <person name="Murat C."/>
            <person name="Nolan M."/>
            <person name="Ohm R.A."/>
            <person name="Pangilinan J."/>
            <person name="Pereira M.F."/>
            <person name="Perotto S."/>
            <person name="Peter M."/>
            <person name="Pfister S."/>
            <person name="Riley R."/>
            <person name="Sitrit Y."/>
            <person name="Stielow J.B."/>
            <person name="Szollosi G."/>
            <person name="Zifcakova L."/>
            <person name="Stursova M."/>
            <person name="Spatafora J.W."/>
            <person name="Tedersoo L."/>
            <person name="Vaario L.M."/>
            <person name="Yamada A."/>
            <person name="Yan M."/>
            <person name="Wang P."/>
            <person name="Xu J."/>
            <person name="Bruns T."/>
            <person name="Baldrian P."/>
            <person name="Vilgalys R."/>
            <person name="Dunand C."/>
            <person name="Henrissat B."/>
            <person name="Grigoriev I.V."/>
            <person name="Hibbett D."/>
            <person name="Nagy L.G."/>
            <person name="Martin F.M."/>
        </authorList>
    </citation>
    <scope>NUCLEOTIDE SEQUENCE</scope>
    <source>
        <strain evidence="1">P2</strain>
    </source>
</reference>
<reference evidence="1" key="1">
    <citation type="submission" date="2019-10" db="EMBL/GenBank/DDBJ databases">
        <authorList>
            <consortium name="DOE Joint Genome Institute"/>
            <person name="Kuo A."/>
            <person name="Miyauchi S."/>
            <person name="Kiss E."/>
            <person name="Drula E."/>
            <person name="Kohler A."/>
            <person name="Sanchez-Garcia M."/>
            <person name="Andreopoulos B."/>
            <person name="Barry K.W."/>
            <person name="Bonito G."/>
            <person name="Buee M."/>
            <person name="Carver A."/>
            <person name="Chen C."/>
            <person name="Cichocki N."/>
            <person name="Clum A."/>
            <person name="Culley D."/>
            <person name="Crous P.W."/>
            <person name="Fauchery L."/>
            <person name="Girlanda M."/>
            <person name="Hayes R."/>
            <person name="Keri Z."/>
            <person name="Labutti K."/>
            <person name="Lipzen A."/>
            <person name="Lombard V."/>
            <person name="Magnuson J."/>
            <person name="Maillard F."/>
            <person name="Morin E."/>
            <person name="Murat C."/>
            <person name="Nolan M."/>
            <person name="Ohm R."/>
            <person name="Pangilinan J."/>
            <person name="Pereira M."/>
            <person name="Perotto S."/>
            <person name="Peter M."/>
            <person name="Riley R."/>
            <person name="Sitrit Y."/>
            <person name="Stielow B."/>
            <person name="Szollosi G."/>
            <person name="Zifcakova L."/>
            <person name="Stursova M."/>
            <person name="Spatafora J.W."/>
            <person name="Tedersoo L."/>
            <person name="Vaario L.-M."/>
            <person name="Yamada A."/>
            <person name="Yan M."/>
            <person name="Wang P."/>
            <person name="Xu J."/>
            <person name="Bruns T."/>
            <person name="Baldrian P."/>
            <person name="Vilgalys R."/>
            <person name="Henrissat B."/>
            <person name="Grigoriev I.V."/>
            <person name="Hibbett D."/>
            <person name="Nagy L.G."/>
            <person name="Martin F.M."/>
        </authorList>
    </citation>
    <scope>NUCLEOTIDE SEQUENCE</scope>
    <source>
        <strain evidence="1">P2</strain>
    </source>
</reference>
<dbReference type="Proteomes" id="UP000886501">
    <property type="component" value="Unassembled WGS sequence"/>
</dbReference>
<accession>A0ACB6ZKB6</accession>
<evidence type="ECO:0000313" key="1">
    <source>
        <dbReference type="EMBL" id="KAF9649893.1"/>
    </source>
</evidence>
<name>A0ACB6ZKB6_THEGA</name>
<keyword evidence="2" id="KW-1185">Reference proteome</keyword>
<organism evidence="1 2">
    <name type="scientific">Thelephora ganbajun</name>
    <name type="common">Ganba fungus</name>
    <dbReference type="NCBI Taxonomy" id="370292"/>
    <lineage>
        <taxon>Eukaryota</taxon>
        <taxon>Fungi</taxon>
        <taxon>Dikarya</taxon>
        <taxon>Basidiomycota</taxon>
        <taxon>Agaricomycotina</taxon>
        <taxon>Agaricomycetes</taxon>
        <taxon>Thelephorales</taxon>
        <taxon>Thelephoraceae</taxon>
        <taxon>Thelephora</taxon>
    </lineage>
</organism>
<dbReference type="EMBL" id="MU117992">
    <property type="protein sequence ID" value="KAF9649893.1"/>
    <property type="molecule type" value="Genomic_DNA"/>
</dbReference>
<sequence>MLKVDEARRTIKTAHLDRLSAVLQPAWQMRPGTATYHVHPRDQKLYICLGDKSIDGSLLAEPKRAPPVLAYFLRKSGAFTKLGAPSSLSLPPSRDSRPP</sequence>
<protein>
    <submittedName>
        <fullName evidence="1">Uncharacterized protein</fullName>
    </submittedName>
</protein>